<dbReference type="InterPro" id="IPR029066">
    <property type="entry name" value="PLP-binding_barrel"/>
</dbReference>
<dbReference type="CDD" id="cd06828">
    <property type="entry name" value="PLPDE_III_DapDC"/>
    <property type="match status" value="1"/>
</dbReference>
<dbReference type="UniPathway" id="UPA00034">
    <property type="reaction ID" value="UER00027"/>
</dbReference>
<feature type="modified residue" description="N6-(pyridoxal phosphate)lysine" evidence="12 13">
    <location>
        <position position="62"/>
    </location>
</feature>
<feature type="binding site" evidence="12">
    <location>
        <position position="375"/>
    </location>
    <ligand>
        <name>substrate</name>
    </ligand>
</feature>
<evidence type="ECO:0000313" key="17">
    <source>
        <dbReference type="EMBL" id="SAL72912.1"/>
    </source>
</evidence>
<dbReference type="EC" id="4.1.1.20" evidence="10 12"/>
<evidence type="ECO:0000256" key="10">
    <source>
        <dbReference type="ARBA" id="ARBA00066427"/>
    </source>
</evidence>
<protein>
    <recommendedName>
        <fullName evidence="11 12">Diaminopimelate decarboxylase</fullName>
        <shortName evidence="12">DAP decarboxylase</shortName>
        <shortName evidence="12">DAPDC</shortName>
        <ecNumber evidence="10 12">4.1.1.20</ecNumber>
    </recommendedName>
</protein>
<sequence>MTQSAFSYVDDVLHAEGVSAASLADQFGTPLYVYSRSALTAAYRAYADACDGRRAKIHVAVKANSNLAVLNVFARLGAGFDIVSSGELARVLAAGGKAEDTVFSGVGKTAAEMREALDAGVKCFNVESIPELHALNDVAKAAGKKAPVSLRVNPDVDAKTHPYISTGLKSNKFGVAFADARATYREAAAMSNLDVIGIDCHIGSQITEISPYLDAVDKLLELVEQVEADGAQIRHVDVGGGLGITYDDETPPDIGDFVRAMLSHIEKRGHGQREVYFEPGRSLVGNAGVLLTRVEYLKPGEEKNFAIVDAAINDLARPAMYEAFHRIVPVVKRAVAAHVYDVVGPVCESGDWLGRERELAVEPGDLLAICSAGAYGFVMSSNYNTRARAAEVMVDHERARLVREREDVKQLFAGESILPD</sequence>
<dbReference type="EMBL" id="FCNZ02000021">
    <property type="protein sequence ID" value="SAL72912.1"/>
    <property type="molecule type" value="Genomic_DNA"/>
</dbReference>
<evidence type="ECO:0000256" key="11">
    <source>
        <dbReference type="ARBA" id="ARBA00074972"/>
    </source>
</evidence>
<evidence type="ECO:0000313" key="18">
    <source>
        <dbReference type="Proteomes" id="UP000054717"/>
    </source>
</evidence>
<comment type="caution">
    <text evidence="17">The sequence shown here is derived from an EMBL/GenBank/DDBJ whole genome shotgun (WGS) entry which is preliminary data.</text>
</comment>
<feature type="binding site" evidence="12">
    <location>
        <position position="241"/>
    </location>
    <ligand>
        <name>pyridoxal 5'-phosphate</name>
        <dbReference type="ChEBI" id="CHEBI:597326"/>
    </ligand>
</feature>
<dbReference type="InterPro" id="IPR009006">
    <property type="entry name" value="Ala_racemase/Decarboxylase_C"/>
</dbReference>
<dbReference type="NCBIfam" id="TIGR01048">
    <property type="entry name" value="lysA"/>
    <property type="match status" value="1"/>
</dbReference>
<evidence type="ECO:0000259" key="15">
    <source>
        <dbReference type="Pfam" id="PF00278"/>
    </source>
</evidence>
<comment type="subunit">
    <text evidence="12">Homodimer.</text>
</comment>
<dbReference type="Gene3D" id="2.40.37.10">
    <property type="entry name" value="Lyase, Ornithine Decarboxylase, Chain A, domain 1"/>
    <property type="match status" value="1"/>
</dbReference>
<dbReference type="Gene3D" id="3.20.20.10">
    <property type="entry name" value="Alanine racemase"/>
    <property type="match status" value="1"/>
</dbReference>
<keyword evidence="18" id="KW-1185">Reference proteome</keyword>
<evidence type="ECO:0000256" key="3">
    <source>
        <dbReference type="ARBA" id="ARBA00022793"/>
    </source>
</evidence>
<dbReference type="HAMAP" id="MF_02120">
    <property type="entry name" value="LysA"/>
    <property type="match status" value="1"/>
</dbReference>
<evidence type="ECO:0000256" key="5">
    <source>
        <dbReference type="ARBA" id="ARBA00023154"/>
    </source>
</evidence>
<gene>
    <name evidence="12" type="primary">lysA</name>
    <name evidence="17" type="ORF">AWB66_04747</name>
</gene>
<dbReference type="GO" id="GO:0009089">
    <property type="term" value="P:lysine biosynthetic process via diaminopimelate"/>
    <property type="evidence" value="ECO:0007669"/>
    <property type="project" value="UniProtKB-UniRule"/>
</dbReference>
<comment type="pathway">
    <text evidence="8 12 14">Amino-acid biosynthesis; L-lysine biosynthesis via DAP pathway; L-lysine from DL-2,6-diaminopimelate: step 1/1.</text>
</comment>
<feature type="binding site" evidence="12">
    <location>
        <position position="375"/>
    </location>
    <ligand>
        <name>pyridoxal 5'-phosphate</name>
        <dbReference type="ChEBI" id="CHEBI:597326"/>
    </ligand>
</feature>
<feature type="active site" description="Proton donor" evidence="13">
    <location>
        <position position="347"/>
    </location>
</feature>
<keyword evidence="4 12" id="KW-0663">Pyridoxal phosphate</keyword>
<dbReference type="FunFam" id="3.20.20.10:FF:000003">
    <property type="entry name" value="Diaminopimelate decarboxylase"/>
    <property type="match status" value="1"/>
</dbReference>
<proteinExistence type="inferred from homology"/>
<accession>A0A158JVJ3</accession>
<dbReference type="Pfam" id="PF02784">
    <property type="entry name" value="Orn_Arg_deC_N"/>
    <property type="match status" value="1"/>
</dbReference>
<evidence type="ECO:0000256" key="8">
    <source>
        <dbReference type="ARBA" id="ARBA00060643"/>
    </source>
</evidence>
<keyword evidence="5 12" id="KW-0457">Lysine biosynthesis</keyword>
<dbReference type="InterPro" id="IPR002986">
    <property type="entry name" value="DAP_deCOOHase_LysA"/>
</dbReference>
<dbReference type="PROSITE" id="PS00879">
    <property type="entry name" value="ODR_DC_2_2"/>
    <property type="match status" value="1"/>
</dbReference>
<dbReference type="PANTHER" id="PTHR43727:SF2">
    <property type="entry name" value="GROUP IV DECARBOXYLASE"/>
    <property type="match status" value="1"/>
</dbReference>
<comment type="cofactor">
    <cofactor evidence="1 12 13 14">
        <name>pyridoxal 5'-phosphate</name>
        <dbReference type="ChEBI" id="CHEBI:597326"/>
    </cofactor>
</comment>
<comment type="catalytic activity">
    <reaction evidence="7 12 14">
        <text>meso-2,6-diaminopimelate + H(+) = L-lysine + CO2</text>
        <dbReference type="Rhea" id="RHEA:15101"/>
        <dbReference type="ChEBI" id="CHEBI:15378"/>
        <dbReference type="ChEBI" id="CHEBI:16526"/>
        <dbReference type="ChEBI" id="CHEBI:32551"/>
        <dbReference type="ChEBI" id="CHEBI:57791"/>
        <dbReference type="EC" id="4.1.1.20"/>
    </reaction>
</comment>
<dbReference type="PRINTS" id="PR01181">
    <property type="entry name" value="DAPDCRBXLASE"/>
</dbReference>
<feature type="binding site" evidence="12">
    <location>
        <position position="321"/>
    </location>
    <ligand>
        <name>substrate</name>
    </ligand>
</feature>
<dbReference type="InterPro" id="IPR022644">
    <property type="entry name" value="De-COase2_N"/>
</dbReference>
<evidence type="ECO:0000256" key="12">
    <source>
        <dbReference type="HAMAP-Rule" id="MF_02120"/>
    </source>
</evidence>
<feature type="binding site" evidence="12">
    <location>
        <position position="317"/>
    </location>
    <ligand>
        <name>substrate</name>
    </ligand>
</feature>
<evidence type="ECO:0000256" key="14">
    <source>
        <dbReference type="RuleBase" id="RU003738"/>
    </source>
</evidence>
<dbReference type="STRING" id="326475.AWB66_04747"/>
<dbReference type="AlphaFoldDB" id="A0A158JVJ3"/>
<dbReference type="GO" id="GO:0030170">
    <property type="term" value="F:pyridoxal phosphate binding"/>
    <property type="evidence" value="ECO:0007669"/>
    <property type="project" value="UniProtKB-UniRule"/>
</dbReference>
<dbReference type="InterPro" id="IPR022643">
    <property type="entry name" value="De-COase2_C"/>
</dbReference>
<feature type="binding site" evidence="12">
    <location>
        <position position="281"/>
    </location>
    <ligand>
        <name>substrate</name>
    </ligand>
</feature>
<dbReference type="PRINTS" id="PR01179">
    <property type="entry name" value="ODADCRBXLASE"/>
</dbReference>
<dbReference type="InterPro" id="IPR000183">
    <property type="entry name" value="Orn/DAP/Arg_de-COase"/>
</dbReference>
<comment type="similarity">
    <text evidence="9 12">Belongs to the Orn/Lys/Arg decarboxylase class-II family. LysA subfamily.</text>
</comment>
<feature type="binding site" evidence="12">
    <location>
        <begin position="278"/>
        <end position="281"/>
    </location>
    <ligand>
        <name>pyridoxal 5'-phosphate</name>
        <dbReference type="ChEBI" id="CHEBI:597326"/>
    </ligand>
</feature>
<feature type="domain" description="Orn/DAP/Arg decarboxylase 2 N-terminal" evidence="16">
    <location>
        <begin position="39"/>
        <end position="284"/>
    </location>
</feature>
<feature type="domain" description="Orn/DAP/Arg decarboxylase 2 C-terminal" evidence="15">
    <location>
        <begin position="32"/>
        <end position="373"/>
    </location>
</feature>
<dbReference type="InterPro" id="IPR022657">
    <property type="entry name" value="De-COase2_CS"/>
</dbReference>
<feature type="binding site" evidence="12">
    <location>
        <position position="348"/>
    </location>
    <ligand>
        <name>substrate</name>
    </ligand>
</feature>
<keyword evidence="3 12" id="KW-0210">Decarboxylase</keyword>
<dbReference type="GO" id="GO:0008836">
    <property type="term" value="F:diaminopimelate decarboxylase activity"/>
    <property type="evidence" value="ECO:0007669"/>
    <property type="project" value="UniProtKB-UniRule"/>
</dbReference>
<dbReference type="PANTHER" id="PTHR43727">
    <property type="entry name" value="DIAMINOPIMELATE DECARBOXYLASE"/>
    <property type="match status" value="1"/>
</dbReference>
<evidence type="ECO:0000256" key="2">
    <source>
        <dbReference type="ARBA" id="ARBA00022605"/>
    </source>
</evidence>
<organism evidence="17 18">
    <name type="scientific">Caballeronia telluris</name>
    <dbReference type="NCBI Taxonomy" id="326475"/>
    <lineage>
        <taxon>Bacteria</taxon>
        <taxon>Pseudomonadati</taxon>
        <taxon>Pseudomonadota</taxon>
        <taxon>Betaproteobacteria</taxon>
        <taxon>Burkholderiales</taxon>
        <taxon>Burkholderiaceae</taxon>
        <taxon>Caballeronia</taxon>
    </lineage>
</organism>
<evidence type="ECO:0000256" key="9">
    <source>
        <dbReference type="ARBA" id="ARBA00060983"/>
    </source>
</evidence>
<evidence type="ECO:0000256" key="6">
    <source>
        <dbReference type="ARBA" id="ARBA00023239"/>
    </source>
</evidence>
<keyword evidence="2 12" id="KW-0028">Amino-acid biosynthesis</keyword>
<reference evidence="17" key="1">
    <citation type="submission" date="2016-01" db="EMBL/GenBank/DDBJ databases">
        <authorList>
            <person name="Peeters Charlotte."/>
        </authorList>
    </citation>
    <scope>NUCLEOTIDE SEQUENCE</scope>
    <source>
        <strain evidence="17">LMG 22936</strain>
    </source>
</reference>
<dbReference type="Proteomes" id="UP000054717">
    <property type="component" value="Unassembled WGS sequence"/>
</dbReference>
<evidence type="ECO:0000256" key="7">
    <source>
        <dbReference type="ARBA" id="ARBA00050464"/>
    </source>
</evidence>
<evidence type="ECO:0000256" key="1">
    <source>
        <dbReference type="ARBA" id="ARBA00001933"/>
    </source>
</evidence>
<name>A0A158JVJ3_9BURK</name>
<dbReference type="RefSeq" id="WP_087632555.1">
    <property type="nucleotide sequence ID" value="NZ_FCNZ02000021.1"/>
</dbReference>
<evidence type="ECO:0000256" key="13">
    <source>
        <dbReference type="PIRSR" id="PIRSR600183-50"/>
    </source>
</evidence>
<dbReference type="SUPFAM" id="SSF50621">
    <property type="entry name" value="Alanine racemase C-terminal domain-like"/>
    <property type="match status" value="1"/>
</dbReference>
<dbReference type="FunFam" id="2.40.37.10:FF:000003">
    <property type="entry name" value="Diaminopimelate decarboxylase"/>
    <property type="match status" value="1"/>
</dbReference>
<dbReference type="Pfam" id="PF00278">
    <property type="entry name" value="Orn_DAP_Arg_deC"/>
    <property type="match status" value="1"/>
</dbReference>
<evidence type="ECO:0000259" key="16">
    <source>
        <dbReference type="Pfam" id="PF02784"/>
    </source>
</evidence>
<comment type="function">
    <text evidence="12">Specifically catalyzes the decarboxylation of meso-diaminopimelate (meso-DAP) to L-lysine.</text>
</comment>
<evidence type="ECO:0000256" key="4">
    <source>
        <dbReference type="ARBA" id="ARBA00022898"/>
    </source>
</evidence>
<dbReference type="SUPFAM" id="SSF51419">
    <property type="entry name" value="PLP-binding barrel"/>
    <property type="match status" value="1"/>
</dbReference>
<keyword evidence="6 12" id="KW-0456">Lyase</keyword>